<dbReference type="Pfam" id="PF00640">
    <property type="entry name" value="PID"/>
    <property type="match status" value="1"/>
</dbReference>
<evidence type="ECO:0000313" key="4">
    <source>
        <dbReference type="WBParaSite" id="maker-unitig_24913-snap-gene-0.2-mRNA-1"/>
    </source>
</evidence>
<dbReference type="PROSITE" id="PS01179">
    <property type="entry name" value="PID"/>
    <property type="match status" value="1"/>
</dbReference>
<dbReference type="AlphaFoldDB" id="A0A1I8FA25"/>
<keyword evidence="3" id="KW-1185">Reference proteome</keyword>
<proteinExistence type="predicted"/>
<dbReference type="InterPro" id="IPR006020">
    <property type="entry name" value="PTB/PI_dom"/>
</dbReference>
<dbReference type="PANTHER" id="PTHR15832">
    <property type="entry name" value="SHC (SRC HOMOLOGY DOMAIN C-TERMINAL) ADAPTOR HOMOLOG"/>
    <property type="match status" value="1"/>
</dbReference>
<feature type="compositionally biased region" description="Low complexity" evidence="1">
    <location>
        <begin position="282"/>
        <end position="295"/>
    </location>
</feature>
<name>A0A1I8FA25_9PLAT</name>
<feature type="domain" description="PID" evidence="2">
    <location>
        <begin position="163"/>
        <end position="236"/>
    </location>
</feature>
<feature type="region of interest" description="Disordered" evidence="1">
    <location>
        <begin position="263"/>
        <end position="365"/>
    </location>
</feature>
<dbReference type="Proteomes" id="UP000095280">
    <property type="component" value="Unplaced"/>
</dbReference>
<dbReference type="Gene3D" id="2.30.29.30">
    <property type="entry name" value="Pleckstrin-homology domain (PH domain)/Phosphotyrosine-binding domain (PTB)"/>
    <property type="match status" value="1"/>
</dbReference>
<dbReference type="SUPFAM" id="SSF50729">
    <property type="entry name" value="PH domain-like"/>
    <property type="match status" value="1"/>
</dbReference>
<evidence type="ECO:0000313" key="3">
    <source>
        <dbReference type="Proteomes" id="UP000095280"/>
    </source>
</evidence>
<reference evidence="4" key="1">
    <citation type="submission" date="2016-11" db="UniProtKB">
        <authorList>
            <consortium name="WormBaseParasite"/>
        </authorList>
    </citation>
    <scope>IDENTIFICATION</scope>
</reference>
<protein>
    <submittedName>
        <fullName evidence="4">PID domain-containing protein</fullName>
    </submittedName>
</protein>
<evidence type="ECO:0000259" key="2">
    <source>
        <dbReference type="PROSITE" id="PS01179"/>
    </source>
</evidence>
<feature type="region of interest" description="Disordered" evidence="1">
    <location>
        <begin position="1"/>
        <end position="20"/>
    </location>
</feature>
<dbReference type="WBParaSite" id="maker-unitig_24913-snap-gene-0.2-mRNA-1">
    <property type="protein sequence ID" value="maker-unitig_24913-snap-gene-0.2-mRNA-1"/>
    <property type="gene ID" value="maker-unitig_24913-snap-gene-0.2"/>
</dbReference>
<evidence type="ECO:0000256" key="1">
    <source>
        <dbReference type="SAM" id="MobiDB-lite"/>
    </source>
</evidence>
<dbReference type="PANTHER" id="PTHR15832:SF2">
    <property type="entry name" value="SH2 DOMAIN-CONTAINING PROTEIN"/>
    <property type="match status" value="1"/>
</dbReference>
<sequence length="392" mass="41442">CALLGSGGGTADGRGGGGGGRDGTGSAVVLGLAGQGFGLRVRVHIVVLSGGASPGRARRAVGRRGIADIVVSELLGIQRILLEVGEAGQAVCFQTVEFCGRRADDAVDGGTAAARCRKPRLQSSRQRYPAFLKQQPSSNGICASRAALDHVTALQRGETLVRAAAYIGSFAVEGADPRHRSEFAHRELDRMRNYNRSKPVQLWLALSGIKVCDEFGRTVYMAHALRRISYASCNPDHCQFAFMAREPKAQSVVSPPVGCVPTPDGFNRSSGQLGAPDITNRSSPASASSTSAQSSQPPPLSAEDSEEAGAEESPVNADWYQADMPRDTALGLLSREEEEDNPVYTDDRALGGATTASDEQDGVGCPYGLGLPPDEDYQRLSDFSSIMAELRM</sequence>
<dbReference type="InterPro" id="IPR011993">
    <property type="entry name" value="PH-like_dom_sf"/>
</dbReference>
<accession>A0A1I8FA25</accession>
<organism evidence="3 4">
    <name type="scientific">Macrostomum lignano</name>
    <dbReference type="NCBI Taxonomy" id="282301"/>
    <lineage>
        <taxon>Eukaryota</taxon>
        <taxon>Metazoa</taxon>
        <taxon>Spiralia</taxon>
        <taxon>Lophotrochozoa</taxon>
        <taxon>Platyhelminthes</taxon>
        <taxon>Rhabditophora</taxon>
        <taxon>Macrostomorpha</taxon>
        <taxon>Macrostomida</taxon>
        <taxon>Macrostomidae</taxon>
        <taxon>Macrostomum</taxon>
    </lineage>
</organism>